<keyword evidence="2" id="KW-1185">Reference proteome</keyword>
<sequence>MDTASTDGRASTAQNPSILTALLRAEGPDARPDVHVLAMPGLLRRDGDPLRGITREL</sequence>
<dbReference type="Proteomes" id="UP000334990">
    <property type="component" value="Unassembled WGS sequence"/>
</dbReference>
<accession>A0A5M3VRE6</accession>
<protein>
    <submittedName>
        <fullName evidence="1">Uncharacterized protein</fullName>
    </submittedName>
</protein>
<dbReference type="AlphaFoldDB" id="A0A5M3VRE6"/>
<evidence type="ECO:0000313" key="1">
    <source>
        <dbReference type="EMBL" id="GER99255.1"/>
    </source>
</evidence>
<dbReference type="EMBL" id="BLAD01000039">
    <property type="protein sequence ID" value="GER99255.1"/>
    <property type="molecule type" value="Genomic_DNA"/>
</dbReference>
<proteinExistence type="predicted"/>
<comment type="caution">
    <text evidence="1">The sequence shown here is derived from an EMBL/GenBank/DDBJ whole genome shotgun (WGS) entry which is preliminary data.</text>
</comment>
<name>A0A5M3VRE6_9ACTN</name>
<organism evidence="1 2">
    <name type="scientific">Acrocarpospora corrugata</name>
    <dbReference type="NCBI Taxonomy" id="35763"/>
    <lineage>
        <taxon>Bacteria</taxon>
        <taxon>Bacillati</taxon>
        <taxon>Actinomycetota</taxon>
        <taxon>Actinomycetes</taxon>
        <taxon>Streptosporangiales</taxon>
        <taxon>Streptosporangiaceae</taxon>
        <taxon>Acrocarpospora</taxon>
    </lineage>
</organism>
<evidence type="ECO:0000313" key="2">
    <source>
        <dbReference type="Proteomes" id="UP000334990"/>
    </source>
</evidence>
<reference evidence="1 2" key="1">
    <citation type="submission" date="2019-10" db="EMBL/GenBank/DDBJ databases">
        <title>Whole genome shotgun sequence of Acrocarpospora corrugata NBRC 13972.</title>
        <authorList>
            <person name="Ichikawa N."/>
            <person name="Kimura A."/>
            <person name="Kitahashi Y."/>
            <person name="Komaki H."/>
            <person name="Oguchi A."/>
        </authorList>
    </citation>
    <scope>NUCLEOTIDE SEQUENCE [LARGE SCALE GENOMIC DNA]</scope>
    <source>
        <strain evidence="1 2">NBRC 13972</strain>
    </source>
</reference>
<gene>
    <name evidence="1" type="ORF">Acor_13190</name>
</gene>